<accession>A0AAV7PUI2</accession>
<gene>
    <name evidence="1" type="ORF">NDU88_010168</name>
</gene>
<organism evidence="1 2">
    <name type="scientific">Pleurodeles waltl</name>
    <name type="common">Iberian ribbed newt</name>
    <dbReference type="NCBI Taxonomy" id="8319"/>
    <lineage>
        <taxon>Eukaryota</taxon>
        <taxon>Metazoa</taxon>
        <taxon>Chordata</taxon>
        <taxon>Craniata</taxon>
        <taxon>Vertebrata</taxon>
        <taxon>Euteleostomi</taxon>
        <taxon>Amphibia</taxon>
        <taxon>Batrachia</taxon>
        <taxon>Caudata</taxon>
        <taxon>Salamandroidea</taxon>
        <taxon>Salamandridae</taxon>
        <taxon>Pleurodelinae</taxon>
        <taxon>Pleurodeles</taxon>
    </lineage>
</organism>
<reference evidence="1" key="1">
    <citation type="journal article" date="2022" name="bioRxiv">
        <title>Sequencing and chromosome-scale assembly of the giantPleurodeles waltlgenome.</title>
        <authorList>
            <person name="Brown T."/>
            <person name="Elewa A."/>
            <person name="Iarovenko S."/>
            <person name="Subramanian E."/>
            <person name="Araus A.J."/>
            <person name="Petzold A."/>
            <person name="Susuki M."/>
            <person name="Suzuki K.-i.T."/>
            <person name="Hayashi T."/>
            <person name="Toyoda A."/>
            <person name="Oliveira C."/>
            <person name="Osipova E."/>
            <person name="Leigh N.D."/>
            <person name="Simon A."/>
            <person name="Yun M.H."/>
        </authorList>
    </citation>
    <scope>NUCLEOTIDE SEQUENCE</scope>
    <source>
        <strain evidence="1">20211129_DDA</strain>
        <tissue evidence="1">Liver</tissue>
    </source>
</reference>
<sequence>MLHRGCSCGVMLERGAILGQKSSGVVCVRDGYAGATLDPRGLQALLWDLVKTSWKIRPCQETYLTMKRRAVAYPGDALALVASDASKNRVADSGLVLLGLEGYARLPARELHYQLRKIHIVITTLEMDEIRSQVT</sequence>
<dbReference type="Proteomes" id="UP001066276">
    <property type="component" value="Chromosome 7"/>
</dbReference>
<name>A0AAV7PUI2_PLEWA</name>
<dbReference type="AlphaFoldDB" id="A0AAV7PUI2"/>
<proteinExistence type="predicted"/>
<dbReference type="EMBL" id="JANPWB010000011">
    <property type="protein sequence ID" value="KAJ1131836.1"/>
    <property type="molecule type" value="Genomic_DNA"/>
</dbReference>
<evidence type="ECO:0000313" key="2">
    <source>
        <dbReference type="Proteomes" id="UP001066276"/>
    </source>
</evidence>
<comment type="caution">
    <text evidence="1">The sequence shown here is derived from an EMBL/GenBank/DDBJ whole genome shotgun (WGS) entry which is preliminary data.</text>
</comment>
<evidence type="ECO:0000313" key="1">
    <source>
        <dbReference type="EMBL" id="KAJ1131836.1"/>
    </source>
</evidence>
<protein>
    <submittedName>
        <fullName evidence="1">Uncharacterized protein</fullName>
    </submittedName>
</protein>
<keyword evidence="2" id="KW-1185">Reference proteome</keyword>